<proteinExistence type="predicted"/>
<keyword evidence="2" id="KW-1185">Reference proteome</keyword>
<sequence>MSADQAPASYQMHALNIKKRLDRIIEETPRSDYAQGLYTLFPMKYPEDRDQNVVKFNEQIYGNLEDECSSLSVSQLWETRQLLGQAAKNQYVIQPTERVN</sequence>
<protein>
    <submittedName>
        <fullName evidence="1">Uncharacterized protein</fullName>
    </submittedName>
</protein>
<comment type="caution">
    <text evidence="1">The sequence shown here is derived from an EMBL/GenBank/DDBJ whole genome shotgun (WGS) entry which is preliminary data.</text>
</comment>
<dbReference type="AlphaFoldDB" id="A0AAE0BYP7"/>
<evidence type="ECO:0000313" key="1">
    <source>
        <dbReference type="EMBL" id="KAK3244305.1"/>
    </source>
</evidence>
<dbReference type="Proteomes" id="UP001190700">
    <property type="component" value="Unassembled WGS sequence"/>
</dbReference>
<organism evidence="1 2">
    <name type="scientific">Cymbomonas tetramitiformis</name>
    <dbReference type="NCBI Taxonomy" id="36881"/>
    <lineage>
        <taxon>Eukaryota</taxon>
        <taxon>Viridiplantae</taxon>
        <taxon>Chlorophyta</taxon>
        <taxon>Pyramimonadophyceae</taxon>
        <taxon>Pyramimonadales</taxon>
        <taxon>Pyramimonadaceae</taxon>
        <taxon>Cymbomonas</taxon>
    </lineage>
</organism>
<evidence type="ECO:0000313" key="2">
    <source>
        <dbReference type="Proteomes" id="UP001190700"/>
    </source>
</evidence>
<gene>
    <name evidence="1" type="ORF">CYMTET_46081</name>
</gene>
<accession>A0AAE0BYP7</accession>
<reference evidence="1 2" key="1">
    <citation type="journal article" date="2015" name="Genome Biol. Evol.">
        <title>Comparative Genomics of a Bacterivorous Green Alga Reveals Evolutionary Causalities and Consequences of Phago-Mixotrophic Mode of Nutrition.</title>
        <authorList>
            <person name="Burns J.A."/>
            <person name="Paasch A."/>
            <person name="Narechania A."/>
            <person name="Kim E."/>
        </authorList>
    </citation>
    <scope>NUCLEOTIDE SEQUENCE [LARGE SCALE GENOMIC DNA]</scope>
    <source>
        <strain evidence="1 2">PLY_AMNH</strain>
    </source>
</reference>
<dbReference type="EMBL" id="LGRX02031983">
    <property type="protein sequence ID" value="KAK3244305.1"/>
    <property type="molecule type" value="Genomic_DNA"/>
</dbReference>
<name>A0AAE0BYP7_9CHLO</name>